<dbReference type="AlphaFoldDB" id="L0A1R7"/>
<dbReference type="EMBL" id="CP003382">
    <property type="protein sequence ID" value="AFZ67399.1"/>
    <property type="molecule type" value="Genomic_DNA"/>
</dbReference>
<dbReference type="KEGG" id="dpd:Deipe_1887"/>
<dbReference type="PATRIC" id="fig|937777.3.peg.1887"/>
<keyword evidence="1" id="KW-0732">Signal</keyword>
<keyword evidence="3" id="KW-1185">Reference proteome</keyword>
<dbReference type="eggNOG" id="COG1653">
    <property type="taxonomic scope" value="Bacteria"/>
</dbReference>
<accession>L0A1R7</accession>
<evidence type="ECO:0000313" key="3">
    <source>
        <dbReference type="Proteomes" id="UP000010467"/>
    </source>
</evidence>
<keyword evidence="2" id="KW-0813">Transport</keyword>
<dbReference type="RefSeq" id="WP_015235704.1">
    <property type="nucleotide sequence ID" value="NC_019793.1"/>
</dbReference>
<gene>
    <name evidence="2" type="ordered locus">Deipe_1887</name>
</gene>
<protein>
    <submittedName>
        <fullName evidence="2">ABC-type sugar transport system, periplasmic component</fullName>
    </submittedName>
</protein>
<name>L0A1R7_DEIPD</name>
<dbReference type="CDD" id="cd14748">
    <property type="entry name" value="PBP2_UgpB"/>
    <property type="match status" value="1"/>
</dbReference>
<feature type="signal peptide" evidence="1">
    <location>
        <begin position="1"/>
        <end position="20"/>
    </location>
</feature>
<dbReference type="SUPFAM" id="SSF53850">
    <property type="entry name" value="Periplasmic binding protein-like II"/>
    <property type="match status" value="1"/>
</dbReference>
<keyword evidence="2" id="KW-0762">Sugar transport</keyword>
<dbReference type="Pfam" id="PF01547">
    <property type="entry name" value="SBP_bac_1"/>
    <property type="match status" value="1"/>
</dbReference>
<sequence>MTRISRILIFSTLLGSAALAQPTQKITFWNFLGGGDGARMKQLVDGYNSSQNKYQIEQTTLQWGVPFYTKVRTSTSVGEAPDLISFHLSRMTGWAPDNLLRPITQQELASVGLKQADFFPRLWNAAKYQGKLYAVPLDTHPLVLYYNKDLAGKAGLLDSRGNLKPIKSMAEFNAALKAVTDKTGKAGLAFQNNPTSSAPWRMWITLMAQQKAKIVENNKLVAGEAGKKALATMVDWAKNKNMAMNADYPSFVAQFTTGEAAFMINGVWEVPSVVDGRKANKIAFDYGVAPMPALNGSQNVWADSHGLAIPNNARKPISKENLAGALDFIAYVQKNSMIWAQGGHIPAYRSTVSSKEYAALKPNSDYASKAAANAVFDPPGWFSGAAGPLQATAQKYFVAAIQGQLSVDQAWSMFEADANKLMASSPNP</sequence>
<dbReference type="Gene3D" id="3.40.190.10">
    <property type="entry name" value="Periplasmic binding protein-like II"/>
    <property type="match status" value="1"/>
</dbReference>
<dbReference type="PANTHER" id="PTHR43649:SF14">
    <property type="entry name" value="BLR3389 PROTEIN"/>
    <property type="match status" value="1"/>
</dbReference>
<dbReference type="STRING" id="937777.Deipe_1887"/>
<evidence type="ECO:0000313" key="2">
    <source>
        <dbReference type="EMBL" id="AFZ67399.1"/>
    </source>
</evidence>
<dbReference type="OrthoDB" id="9768630at2"/>
<dbReference type="InterPro" id="IPR050490">
    <property type="entry name" value="Bact_solute-bd_prot1"/>
</dbReference>
<organism evidence="2 3">
    <name type="scientific">Deinococcus peraridilitoris (strain DSM 19664 / LMG 22246 / CIP 109416 / KR-200)</name>
    <dbReference type="NCBI Taxonomy" id="937777"/>
    <lineage>
        <taxon>Bacteria</taxon>
        <taxon>Thermotogati</taxon>
        <taxon>Deinococcota</taxon>
        <taxon>Deinococci</taxon>
        <taxon>Deinococcales</taxon>
        <taxon>Deinococcaceae</taxon>
        <taxon>Deinococcus</taxon>
    </lineage>
</organism>
<feature type="chain" id="PRO_5003939504" evidence="1">
    <location>
        <begin position="21"/>
        <end position="428"/>
    </location>
</feature>
<reference evidence="3" key="1">
    <citation type="submission" date="2012-03" db="EMBL/GenBank/DDBJ databases">
        <title>Complete sequence of chromosome of Deinococcus peraridilitoris DSM 19664.</title>
        <authorList>
            <person name="Lucas S."/>
            <person name="Copeland A."/>
            <person name="Lapidus A."/>
            <person name="Glavina del Rio T."/>
            <person name="Dalin E."/>
            <person name="Tice H."/>
            <person name="Bruce D."/>
            <person name="Goodwin L."/>
            <person name="Pitluck S."/>
            <person name="Peters L."/>
            <person name="Mikhailova N."/>
            <person name="Lu M."/>
            <person name="Kyrpides N."/>
            <person name="Mavromatis K."/>
            <person name="Ivanova N."/>
            <person name="Brettin T."/>
            <person name="Detter J.C."/>
            <person name="Han C."/>
            <person name="Larimer F."/>
            <person name="Land M."/>
            <person name="Hauser L."/>
            <person name="Markowitz V."/>
            <person name="Cheng J.-F."/>
            <person name="Hugenholtz P."/>
            <person name="Woyke T."/>
            <person name="Wu D."/>
            <person name="Pukall R."/>
            <person name="Steenblock K."/>
            <person name="Brambilla E."/>
            <person name="Klenk H.-P."/>
            <person name="Eisen J.A."/>
        </authorList>
    </citation>
    <scope>NUCLEOTIDE SEQUENCE [LARGE SCALE GENOMIC DNA]</scope>
    <source>
        <strain evidence="3">DSM 19664 / LMG 22246 / CIP 109416 / KR-200</strain>
    </source>
</reference>
<dbReference type="Proteomes" id="UP000010467">
    <property type="component" value="Chromosome"/>
</dbReference>
<evidence type="ECO:0000256" key="1">
    <source>
        <dbReference type="SAM" id="SignalP"/>
    </source>
</evidence>
<dbReference type="PANTHER" id="PTHR43649">
    <property type="entry name" value="ARABINOSE-BINDING PROTEIN-RELATED"/>
    <property type="match status" value="1"/>
</dbReference>
<proteinExistence type="predicted"/>
<dbReference type="HOGENOM" id="CLU_031285_10_0_0"/>
<dbReference type="InterPro" id="IPR006059">
    <property type="entry name" value="SBP"/>
</dbReference>